<dbReference type="SMART" id="SM00571">
    <property type="entry name" value="DDT"/>
    <property type="match status" value="1"/>
</dbReference>
<dbReference type="InterPro" id="IPR018501">
    <property type="entry name" value="DDT_dom"/>
</dbReference>
<evidence type="ECO:0000259" key="7">
    <source>
        <dbReference type="PROSITE" id="PS51136"/>
    </source>
</evidence>
<dbReference type="PROSITE" id="PS51136">
    <property type="entry name" value="WAC"/>
    <property type="match status" value="1"/>
</dbReference>
<name>A0AAF0EFV5_9BASI</name>
<dbReference type="EMBL" id="CP119906">
    <property type="protein sequence ID" value="WFD24778.1"/>
    <property type="molecule type" value="Genomic_DNA"/>
</dbReference>
<dbReference type="InterPro" id="IPR028941">
    <property type="entry name" value="WHIM2_dom"/>
</dbReference>
<evidence type="ECO:0000259" key="6">
    <source>
        <dbReference type="PROSITE" id="PS50827"/>
    </source>
</evidence>
<sequence length="894" mass="99670">MPIVKRKPVQPVPVSEALEAAHARHEAPPVFYLAATGEVFAEYEHYAARLSYYHQRIFQCEVSGKSNLTYFEAAESEAQHTRAIQAQFPDALKVPILQAVQFQTVSRLNELVERVADSVKSRFFVGEVVVLDKERASGRQSAIVRAVQAAKESDEVPPLSLSLDAAPSLMYTVQLASDDGAWHGESMRVRPSQMHRERHALSKSILRRFLRDSVSREPGPTGVWRVRESLARKYELPSELPAAVAEWQQSVRDAQAAKRRRASDGPETAKKRATSEANAPNAAKALKFPCEDTRLDAISAAELQTETPGELARRAARPELGGEELLGVPGDLFEPYLAVYYFFLALGEPLGISSIALDDFESALRHPVADPPCMLLAEMHAVLLNAIVRDGPHSRDLAPAAVAQRLAAARRDEAATLEAGDAEVKNEAETLDDTASELSDSPEREVIEAARELGRGWQRSELNDEQRTGWERYLVGCLVDRATPEALPRLLGILSHLTGVSYDDDMEGPSTALRTAAERYPMLPLSDKIHVLQFLCELAVLTRGIKAYYETCETHLTELRKERMEISRTRKRTYVMATDPSMEQQVALDTPTEGAPMDVDSEPEPEPEAPAADASDSDSERDELASDPGSEGAEASAGASDWDASDSDDARDERYKRLAGTRQEALREKAQQREAEAARLAAAQARAAEQVRETKQLREERRRLEDTAARLARREEALEREFRRYAQIPRLRPLGRDRFLDRYYWLDGIGAAAAPAGAYQAARIFVQAPTRREWEALGAQYAGGRDALAQRRSREHGASAAWECGAWGVYTQPEQVEELIAWLRPRGIREHALKAQLLKHRDAMEGGMRRRTDDIALGVREPAVVETRRSARVRSEQSSQLRLPYMQWRNVARS</sequence>
<dbReference type="AlphaFoldDB" id="A0AAF0EFV5"/>
<dbReference type="Pfam" id="PF10537">
    <property type="entry name" value="WAC_Acf1_DNA_bd"/>
    <property type="match status" value="1"/>
</dbReference>
<dbReference type="GO" id="GO:0042283">
    <property type="term" value="F:dolichyl pyrophosphate Glc1Man9GlcNAc2 alpha-1,3-glucosyltransferase activity"/>
    <property type="evidence" value="ECO:0007669"/>
    <property type="project" value="UniProtKB-EC"/>
</dbReference>
<feature type="region of interest" description="Disordered" evidence="5">
    <location>
        <begin position="417"/>
        <end position="443"/>
    </location>
</feature>
<feature type="region of interest" description="Disordered" evidence="5">
    <location>
        <begin position="571"/>
        <end position="652"/>
    </location>
</feature>
<evidence type="ECO:0000256" key="4">
    <source>
        <dbReference type="SAM" id="Coils"/>
    </source>
</evidence>
<feature type="region of interest" description="Disordered" evidence="5">
    <location>
        <begin position="254"/>
        <end position="280"/>
    </location>
</feature>
<dbReference type="PANTHER" id="PTHR32075:SF6">
    <property type="entry name" value="ISWI CHROMATIN-REMODELING COMPLEX SUBUNIT YPL216W-RELATED"/>
    <property type="match status" value="1"/>
</dbReference>
<accession>A0AAF0EFV5</accession>
<dbReference type="PANTHER" id="PTHR32075">
    <property type="entry name" value="ISWI CHROMATIN-REMODELING COMPLEX SUBUNIT YPL216W-RELATED"/>
    <property type="match status" value="1"/>
</dbReference>
<evidence type="ECO:0000313" key="9">
    <source>
        <dbReference type="Proteomes" id="UP001214415"/>
    </source>
</evidence>
<feature type="coiled-coil region" evidence="4">
    <location>
        <begin position="663"/>
        <end position="721"/>
    </location>
</feature>
<organism evidence="8 9">
    <name type="scientific">Malassezia equina</name>
    <dbReference type="NCBI Taxonomy" id="1381935"/>
    <lineage>
        <taxon>Eukaryota</taxon>
        <taxon>Fungi</taxon>
        <taxon>Dikarya</taxon>
        <taxon>Basidiomycota</taxon>
        <taxon>Ustilaginomycotina</taxon>
        <taxon>Malasseziomycetes</taxon>
        <taxon>Malasseziales</taxon>
        <taxon>Malasseziaceae</taxon>
        <taxon>Malassezia</taxon>
    </lineage>
</organism>
<dbReference type="Pfam" id="PF15613">
    <property type="entry name" value="WSD"/>
    <property type="match status" value="1"/>
</dbReference>
<evidence type="ECO:0000256" key="3">
    <source>
        <dbReference type="PROSITE-ProRule" id="PRU00475"/>
    </source>
</evidence>
<keyword evidence="8" id="KW-0808">Transferase</keyword>
<protein>
    <submittedName>
        <fullName evidence="8">Dolichyl-P-Glc:Glc1Man9GlcNAc2-PP-dolichol alpha-1,3-glucosyltransferase</fullName>
        <ecNumber evidence="8">2.4.1.265</ecNumber>
    </submittedName>
</protein>
<dbReference type="GO" id="GO:0000785">
    <property type="term" value="C:chromatin"/>
    <property type="evidence" value="ECO:0007669"/>
    <property type="project" value="UniProtKB-ARBA"/>
</dbReference>
<dbReference type="GO" id="GO:0031509">
    <property type="term" value="P:subtelomeric heterochromatin formation"/>
    <property type="evidence" value="ECO:0007669"/>
    <property type="project" value="TreeGrafter"/>
</dbReference>
<comment type="subcellular location">
    <subcellularLocation>
        <location evidence="1 3">Nucleus</location>
    </subcellularLocation>
</comment>
<dbReference type="Pfam" id="PF02791">
    <property type="entry name" value="DDT"/>
    <property type="match status" value="1"/>
</dbReference>
<feature type="compositionally biased region" description="Low complexity" evidence="5">
    <location>
        <begin position="626"/>
        <end position="642"/>
    </location>
</feature>
<reference evidence="8" key="1">
    <citation type="submission" date="2023-03" db="EMBL/GenBank/DDBJ databases">
        <title>Mating type loci evolution in Malassezia.</title>
        <authorList>
            <person name="Coelho M.A."/>
        </authorList>
    </citation>
    <scope>NUCLEOTIDE SEQUENCE</scope>
    <source>
        <strain evidence="8">CBS 12830</strain>
    </source>
</reference>
<keyword evidence="9" id="KW-1185">Reference proteome</keyword>
<proteinExistence type="predicted"/>
<feature type="domain" description="DDT" evidence="6">
    <location>
        <begin position="330"/>
        <end position="393"/>
    </location>
</feature>
<dbReference type="EC" id="2.4.1.265" evidence="8"/>
<keyword evidence="2 3" id="KW-0539">Nucleus</keyword>
<gene>
    <name evidence="8" type="ORF">MEQU1_003483</name>
</gene>
<dbReference type="GO" id="GO:0000781">
    <property type="term" value="C:chromosome, telomeric region"/>
    <property type="evidence" value="ECO:0007669"/>
    <property type="project" value="GOC"/>
</dbReference>
<feature type="compositionally biased region" description="Basic and acidic residues" evidence="5">
    <location>
        <begin position="262"/>
        <end position="274"/>
    </location>
</feature>
<feature type="domain" description="WAC" evidence="7">
    <location>
        <begin position="28"/>
        <end position="135"/>
    </location>
</feature>
<dbReference type="InterPro" id="IPR013136">
    <property type="entry name" value="WSTF_Acf1_Cbp146"/>
</dbReference>
<evidence type="ECO:0000256" key="2">
    <source>
        <dbReference type="ARBA" id="ARBA00023242"/>
    </source>
</evidence>
<dbReference type="GO" id="GO:0005634">
    <property type="term" value="C:nucleus"/>
    <property type="evidence" value="ECO:0007669"/>
    <property type="project" value="UniProtKB-SubCell"/>
</dbReference>
<keyword evidence="8" id="KW-0328">Glycosyltransferase</keyword>
<evidence type="ECO:0000256" key="5">
    <source>
        <dbReference type="SAM" id="MobiDB-lite"/>
    </source>
</evidence>
<evidence type="ECO:0000256" key="1">
    <source>
        <dbReference type="ARBA" id="ARBA00004123"/>
    </source>
</evidence>
<evidence type="ECO:0000313" key="8">
    <source>
        <dbReference type="EMBL" id="WFD24778.1"/>
    </source>
</evidence>
<dbReference type="Proteomes" id="UP001214415">
    <property type="component" value="Chromosome 7"/>
</dbReference>
<keyword evidence="4" id="KW-0175">Coiled coil</keyword>
<dbReference type="PROSITE" id="PS50827">
    <property type="entry name" value="DDT"/>
    <property type="match status" value="1"/>
</dbReference>